<dbReference type="InterPro" id="IPR036397">
    <property type="entry name" value="RNaseH_sf"/>
</dbReference>
<keyword evidence="2" id="KW-1185">Reference proteome</keyword>
<dbReference type="GO" id="GO:0003676">
    <property type="term" value="F:nucleic acid binding"/>
    <property type="evidence" value="ECO:0007669"/>
    <property type="project" value="InterPro"/>
</dbReference>
<sequence>MVQIYAIPQMQHLQPTFIFQQDGVPPHWVTDVRAFLNTTLPDRWIGSGDPIAWLPRSPDVTKLDFSFGTTSKTKPTQGRSVMLKTFEPQ</sequence>
<gene>
    <name evidence="1" type="ORF">AVEN_4666_1</name>
</gene>
<dbReference type="AlphaFoldDB" id="A0A4Y2I1E8"/>
<proteinExistence type="predicted"/>
<dbReference type="EMBL" id="BGPR01002308">
    <property type="protein sequence ID" value="GBM71360.1"/>
    <property type="molecule type" value="Genomic_DNA"/>
</dbReference>
<evidence type="ECO:0000313" key="1">
    <source>
        <dbReference type="EMBL" id="GBM71360.1"/>
    </source>
</evidence>
<dbReference type="PANTHER" id="PTHR47326:SF1">
    <property type="entry name" value="HTH PSQ-TYPE DOMAIN-CONTAINING PROTEIN"/>
    <property type="match status" value="1"/>
</dbReference>
<dbReference type="PANTHER" id="PTHR47326">
    <property type="entry name" value="TRANSPOSABLE ELEMENT TC3 TRANSPOSASE-LIKE PROTEIN"/>
    <property type="match status" value="1"/>
</dbReference>
<name>A0A4Y2I1E8_ARAVE</name>
<dbReference type="Gene3D" id="3.30.420.10">
    <property type="entry name" value="Ribonuclease H-like superfamily/Ribonuclease H"/>
    <property type="match status" value="1"/>
</dbReference>
<accession>A0A4Y2I1E8</accession>
<reference evidence="1 2" key="1">
    <citation type="journal article" date="2019" name="Sci. Rep.">
        <title>Orb-weaving spider Araneus ventricosus genome elucidates the spidroin gene catalogue.</title>
        <authorList>
            <person name="Kono N."/>
            <person name="Nakamura H."/>
            <person name="Ohtoshi R."/>
            <person name="Moran D.A.P."/>
            <person name="Shinohara A."/>
            <person name="Yoshida Y."/>
            <person name="Fujiwara M."/>
            <person name="Mori M."/>
            <person name="Tomita M."/>
            <person name="Arakawa K."/>
        </authorList>
    </citation>
    <scope>NUCLEOTIDE SEQUENCE [LARGE SCALE GENOMIC DNA]</scope>
</reference>
<organism evidence="1 2">
    <name type="scientific">Araneus ventricosus</name>
    <name type="common">Orbweaver spider</name>
    <name type="synonym">Epeira ventricosa</name>
    <dbReference type="NCBI Taxonomy" id="182803"/>
    <lineage>
        <taxon>Eukaryota</taxon>
        <taxon>Metazoa</taxon>
        <taxon>Ecdysozoa</taxon>
        <taxon>Arthropoda</taxon>
        <taxon>Chelicerata</taxon>
        <taxon>Arachnida</taxon>
        <taxon>Araneae</taxon>
        <taxon>Araneomorphae</taxon>
        <taxon>Entelegynae</taxon>
        <taxon>Araneoidea</taxon>
        <taxon>Araneidae</taxon>
        <taxon>Araneus</taxon>
    </lineage>
</organism>
<dbReference type="Proteomes" id="UP000499080">
    <property type="component" value="Unassembled WGS sequence"/>
</dbReference>
<dbReference type="OrthoDB" id="6437429at2759"/>
<comment type="caution">
    <text evidence="1">The sequence shown here is derived from an EMBL/GenBank/DDBJ whole genome shotgun (WGS) entry which is preliminary data.</text>
</comment>
<protein>
    <submittedName>
        <fullName evidence="1">Uncharacterized protein</fullName>
    </submittedName>
</protein>
<evidence type="ECO:0000313" key="2">
    <source>
        <dbReference type="Proteomes" id="UP000499080"/>
    </source>
</evidence>